<sequence>MDNSAPHPPDRRIAITQLPAPAFQMFINWVSSRIRSIGATWALRMGELSSDDKVRFRKGFDGELGSALGLLGIGVTLHAELIHAPPVLSKMVRLAAADMIHDFNSVVHIVQDTLEAKEDPHLMYYGGNWWSEFCPGKPTPNIEISELYDWWAEQRAICPKPLMLPQFTGFNLSHMVAGELEEVHGVLKQMRRDIKLDIEATQQEITRATLCIAKTKLHILSLKSQEERAIEGELAKCNVGSAATGEGRPLTEDPPPAGSGLPKPPN</sequence>
<organism evidence="2 3">
    <name type="scientific">Coprinellus micaceus</name>
    <name type="common">Glistening ink-cap mushroom</name>
    <name type="synonym">Coprinus micaceus</name>
    <dbReference type="NCBI Taxonomy" id="71717"/>
    <lineage>
        <taxon>Eukaryota</taxon>
        <taxon>Fungi</taxon>
        <taxon>Dikarya</taxon>
        <taxon>Basidiomycota</taxon>
        <taxon>Agaricomycotina</taxon>
        <taxon>Agaricomycetes</taxon>
        <taxon>Agaricomycetidae</taxon>
        <taxon>Agaricales</taxon>
        <taxon>Agaricineae</taxon>
        <taxon>Psathyrellaceae</taxon>
        <taxon>Coprinellus</taxon>
    </lineage>
</organism>
<accession>A0A4Y7S6K4</accession>
<proteinExistence type="predicted"/>
<keyword evidence="3" id="KW-1185">Reference proteome</keyword>
<evidence type="ECO:0000256" key="1">
    <source>
        <dbReference type="SAM" id="MobiDB-lite"/>
    </source>
</evidence>
<evidence type="ECO:0000313" key="3">
    <source>
        <dbReference type="Proteomes" id="UP000298030"/>
    </source>
</evidence>
<feature type="compositionally biased region" description="Pro residues" evidence="1">
    <location>
        <begin position="252"/>
        <end position="266"/>
    </location>
</feature>
<dbReference type="Proteomes" id="UP000298030">
    <property type="component" value="Unassembled WGS sequence"/>
</dbReference>
<feature type="region of interest" description="Disordered" evidence="1">
    <location>
        <begin position="241"/>
        <end position="266"/>
    </location>
</feature>
<dbReference type="EMBL" id="QPFP01000320">
    <property type="protein sequence ID" value="TEB16775.1"/>
    <property type="molecule type" value="Genomic_DNA"/>
</dbReference>
<reference evidence="2 3" key="1">
    <citation type="journal article" date="2019" name="Nat. Ecol. Evol.">
        <title>Megaphylogeny resolves global patterns of mushroom evolution.</title>
        <authorList>
            <person name="Varga T."/>
            <person name="Krizsan K."/>
            <person name="Foldi C."/>
            <person name="Dima B."/>
            <person name="Sanchez-Garcia M."/>
            <person name="Sanchez-Ramirez S."/>
            <person name="Szollosi G.J."/>
            <person name="Szarkandi J.G."/>
            <person name="Papp V."/>
            <person name="Albert L."/>
            <person name="Andreopoulos W."/>
            <person name="Angelini C."/>
            <person name="Antonin V."/>
            <person name="Barry K.W."/>
            <person name="Bougher N.L."/>
            <person name="Buchanan P."/>
            <person name="Buyck B."/>
            <person name="Bense V."/>
            <person name="Catcheside P."/>
            <person name="Chovatia M."/>
            <person name="Cooper J."/>
            <person name="Damon W."/>
            <person name="Desjardin D."/>
            <person name="Finy P."/>
            <person name="Geml J."/>
            <person name="Haridas S."/>
            <person name="Hughes K."/>
            <person name="Justo A."/>
            <person name="Karasinski D."/>
            <person name="Kautmanova I."/>
            <person name="Kiss B."/>
            <person name="Kocsube S."/>
            <person name="Kotiranta H."/>
            <person name="LaButti K.M."/>
            <person name="Lechner B.E."/>
            <person name="Liimatainen K."/>
            <person name="Lipzen A."/>
            <person name="Lukacs Z."/>
            <person name="Mihaltcheva S."/>
            <person name="Morgado L.N."/>
            <person name="Niskanen T."/>
            <person name="Noordeloos M.E."/>
            <person name="Ohm R.A."/>
            <person name="Ortiz-Santana B."/>
            <person name="Ovrebo C."/>
            <person name="Racz N."/>
            <person name="Riley R."/>
            <person name="Savchenko A."/>
            <person name="Shiryaev A."/>
            <person name="Soop K."/>
            <person name="Spirin V."/>
            <person name="Szebenyi C."/>
            <person name="Tomsovsky M."/>
            <person name="Tulloss R.E."/>
            <person name="Uehling J."/>
            <person name="Grigoriev I.V."/>
            <person name="Vagvolgyi C."/>
            <person name="Papp T."/>
            <person name="Martin F.M."/>
            <person name="Miettinen O."/>
            <person name="Hibbett D.S."/>
            <person name="Nagy L.G."/>
        </authorList>
    </citation>
    <scope>NUCLEOTIDE SEQUENCE [LARGE SCALE GENOMIC DNA]</scope>
    <source>
        <strain evidence="2 3">FP101781</strain>
    </source>
</reference>
<evidence type="ECO:0000313" key="2">
    <source>
        <dbReference type="EMBL" id="TEB16775.1"/>
    </source>
</evidence>
<comment type="caution">
    <text evidence="2">The sequence shown here is derived from an EMBL/GenBank/DDBJ whole genome shotgun (WGS) entry which is preliminary data.</text>
</comment>
<gene>
    <name evidence="2" type="ORF">FA13DRAFT_1804536</name>
</gene>
<name>A0A4Y7S6K4_COPMI</name>
<protein>
    <submittedName>
        <fullName evidence="2">Uncharacterized protein</fullName>
    </submittedName>
</protein>
<dbReference type="AlphaFoldDB" id="A0A4Y7S6K4"/>